<evidence type="ECO:0000256" key="4">
    <source>
        <dbReference type="SAM" id="MobiDB-lite"/>
    </source>
</evidence>
<dbReference type="GO" id="GO:0017056">
    <property type="term" value="F:structural constituent of nuclear pore"/>
    <property type="evidence" value="ECO:0007669"/>
    <property type="project" value="TreeGrafter"/>
</dbReference>
<dbReference type="EMBL" id="CACRZD030000002">
    <property type="protein sequence ID" value="CAA6656466.1"/>
    <property type="molecule type" value="Genomic_DNA"/>
</dbReference>
<dbReference type="Pfam" id="PF23354">
    <property type="entry name" value="TPR_NUP160_120_M"/>
    <property type="match status" value="1"/>
</dbReference>
<evidence type="ECO:0000259" key="6">
    <source>
        <dbReference type="Pfam" id="PF17238"/>
    </source>
</evidence>
<evidence type="ECO:0000256" key="2">
    <source>
        <dbReference type="ARBA" id="ARBA00022448"/>
    </source>
</evidence>
<dbReference type="InterPro" id="IPR056536">
    <property type="entry name" value="TPR_NUP160_C"/>
</dbReference>
<evidence type="ECO:0000259" key="5">
    <source>
        <dbReference type="Pfam" id="PF11715"/>
    </source>
</evidence>
<comment type="subcellular location">
    <subcellularLocation>
        <location evidence="1">Nucleus</location>
    </subcellularLocation>
</comment>
<proteinExistence type="predicted"/>
<dbReference type="InterPro" id="IPR059141">
    <property type="entry name" value="Beta-prop_Nup120_160"/>
</dbReference>
<evidence type="ECO:0000259" key="7">
    <source>
        <dbReference type="Pfam" id="PF23347"/>
    </source>
</evidence>
<dbReference type="Pfam" id="PF23347">
    <property type="entry name" value="TPR_Nup160_C"/>
    <property type="match status" value="1"/>
</dbReference>
<dbReference type="GO" id="GO:0005643">
    <property type="term" value="C:nuclear pore"/>
    <property type="evidence" value="ECO:0007669"/>
    <property type="project" value="TreeGrafter"/>
</dbReference>
<name>A0A7I8IF95_SPIIN</name>
<feature type="compositionally biased region" description="Pro residues" evidence="4">
    <location>
        <begin position="38"/>
        <end position="47"/>
    </location>
</feature>
<dbReference type="PANTHER" id="PTHR21286:SF0">
    <property type="entry name" value="NUCLEAR PORE COMPLEX PROTEIN NUP160"/>
    <property type="match status" value="1"/>
</dbReference>
<feature type="domain" description="Nucleoporin Nup120/160 beta-propeller" evidence="5">
    <location>
        <begin position="76"/>
        <end position="289"/>
    </location>
</feature>
<dbReference type="InterPro" id="IPR056535">
    <property type="entry name" value="TPR_NUP160_M"/>
</dbReference>
<dbReference type="InterPro" id="IPR035192">
    <property type="entry name" value="NUP160_hel_plant"/>
</dbReference>
<dbReference type="EMBL" id="LR743589">
    <property type="protein sequence ID" value="CAA2616792.1"/>
    <property type="molecule type" value="Genomic_DNA"/>
</dbReference>
<feature type="domain" description="NUP160 C-terminal TPR" evidence="7">
    <location>
        <begin position="1115"/>
        <end position="1391"/>
    </location>
</feature>
<keyword evidence="10" id="KW-1185">Reference proteome</keyword>
<dbReference type="Pfam" id="PF11715">
    <property type="entry name" value="Beta-prop_Nup120_160"/>
    <property type="match status" value="2"/>
</dbReference>
<feature type="compositionally biased region" description="Low complexity" evidence="4">
    <location>
        <begin position="48"/>
        <end position="58"/>
    </location>
</feature>
<keyword evidence="3" id="KW-0539">Nucleus</keyword>
<evidence type="ECO:0000313" key="9">
    <source>
        <dbReference type="EMBL" id="CAA2616792.1"/>
    </source>
</evidence>
<sequence length="1396" mass="157419">MASPAPPPPSSSWPTDGVEVPIVGSEKVRWVELTVPSSPRPSTPPPSAVASPEVSSSTPPRNAAACHVVAGDSPAYFIWRIHNNLPNVLEVLELCPQKEFPERGLRLVFPESLFTFSFICRDEVRNVAGRRYMLYALTMSGAAYLFKLGDISAYVSGSVLSQSEYVEVDVQTDSKVIAVAATFGCLLLGRQDGSVTCYQLGILEQSTPGFTFELRDDVGIGRLWSLVSRGRSICSVKDLTVSQLVSRKLVFVLHSDGTLRVWDLLNHSKVLNHVVVVPEVTASRIWVGDPNYDTDSMIALHYIHFTAGEKITLSPNGILIDLKLTSHKLYILKEDGSMFYDLLHSDIRVEHMNSYGLQEDFISDHLFQDPHQPSDDLIWNEASVFSSQKEQVPYIISSIFLSRLLQPGVHQSTALRATILDHRKHVTEHEFLSLNVAGLKKELFSIIESEGASANPISMFYYWKNFCAQFVYHWNETNRPYSLFVDSSTGSVGLIRKASISVFRNLEHFELLIYVCHFRDADWISPNNDLERDITFDVLRCMSNISHQLGRASSASMLMSLINPDIFSFEDITSHLLKILETGYSSPITSALISHDGVDAAREKQQEERRSHRKFSIDMVLSLHEIYAKASTWGTVLDIVEKYLNGLIPKSLQNTDMKACFNVNSSLLIQATSQMAKMMLESSFDMRLFLGYLANLMQNDIARIRQKLIPLVEDIIISWLTIYFVTTKPTESPSVEDFSSRLSSLHIGSKKEIRSLDGKLGTPDITLASLLDFPTSLEDQGFLLSKCFPQPGQFFNSVTVFAGRIIWGKTVGSYTLSSAIVLASTLLIHDQYEAAEVTHWSYGLMKEEKIREASRCFFRVASGGASLALANLSFQTGLSHTGMPTTVWKFYYYQWAMQIFEQYNMSEGACQFALAALEQVDEVVSLTDGNHDDDFLPESVTTIRGRLWDAYCAIISNPDDDSKYICLRRFIIVLCERGAIKVLCDGDLPFVGLLEKVEQELFWKAERTDVTASPNLYKLLYSFESHRSNWRRAASYMYRYTVRLRTETNVKEQQQPSSAFEERIWGLSAAISALKLVNPAFAWIDSQHGDYYFSDQYSPNKRARKVLVDRSTYSNLEKEYVLASAQYLLAQGKDTSTFAGSVMHLEKMVDTLVQSNFYDMAFTVLFKFCQGSALKRELERVFVAMSEKCCENRAGSALPGSDTMHGLLLTSTKDATYSNGKPDGPVIYQPRANVQWETLELYLEKYQKLHPRLPVTVAETLLHTDPQIELPLWLVRMFKGGRRTWGMTGQEADPAALLRLYIDYSRYSEATTLLLEYLEAFNSMRPTEIVKRKRTSAICFPYTAIERLWCQLEEAQNSGRLVDECHKLKGLLKAALLDHLKQVKVDSEDALASGLV</sequence>
<dbReference type="Proteomes" id="UP001189122">
    <property type="component" value="Unassembled WGS sequence"/>
</dbReference>
<feature type="domain" description="NUP160 helical" evidence="6">
    <location>
        <begin position="527"/>
        <end position="708"/>
    </location>
</feature>
<keyword evidence="2" id="KW-0813">Transport</keyword>
<evidence type="ECO:0000256" key="3">
    <source>
        <dbReference type="ARBA" id="ARBA00023242"/>
    </source>
</evidence>
<reference evidence="9 10" key="1">
    <citation type="submission" date="2019-12" db="EMBL/GenBank/DDBJ databases">
        <authorList>
            <person name="Scholz U."/>
            <person name="Mascher M."/>
            <person name="Fiebig A."/>
        </authorList>
    </citation>
    <scope>NUCLEOTIDE SEQUENCE</scope>
</reference>
<evidence type="ECO:0000259" key="8">
    <source>
        <dbReference type="Pfam" id="PF23354"/>
    </source>
</evidence>
<dbReference type="InterPro" id="IPR021717">
    <property type="entry name" value="Nucleoporin_Nup160"/>
</dbReference>
<protein>
    <submittedName>
        <fullName evidence="9">Uncharacterized protein</fullName>
    </submittedName>
</protein>
<feature type="domain" description="NUP160 middle TPR" evidence="8">
    <location>
        <begin position="848"/>
        <end position="1075"/>
    </location>
</feature>
<gene>
    <name evidence="9" type="ORF">SI7747_02003006</name>
</gene>
<evidence type="ECO:0000256" key="1">
    <source>
        <dbReference type="ARBA" id="ARBA00004123"/>
    </source>
</evidence>
<organism evidence="9">
    <name type="scientific">Spirodela intermedia</name>
    <name type="common">Intermediate duckweed</name>
    <dbReference type="NCBI Taxonomy" id="51605"/>
    <lineage>
        <taxon>Eukaryota</taxon>
        <taxon>Viridiplantae</taxon>
        <taxon>Streptophyta</taxon>
        <taxon>Embryophyta</taxon>
        <taxon>Tracheophyta</taxon>
        <taxon>Spermatophyta</taxon>
        <taxon>Magnoliopsida</taxon>
        <taxon>Liliopsida</taxon>
        <taxon>Araceae</taxon>
        <taxon>Lemnoideae</taxon>
        <taxon>Spirodela</taxon>
    </lineage>
</organism>
<feature type="domain" description="Nucleoporin Nup120/160 beta-propeller" evidence="5">
    <location>
        <begin position="304"/>
        <end position="510"/>
    </location>
</feature>
<feature type="region of interest" description="Disordered" evidence="4">
    <location>
        <begin position="34"/>
        <end position="58"/>
    </location>
</feature>
<dbReference type="Pfam" id="PF17238">
    <property type="entry name" value="NUP160_helical_2"/>
    <property type="match status" value="1"/>
</dbReference>
<dbReference type="PANTHER" id="PTHR21286">
    <property type="entry name" value="NUCLEAR PORE COMPLEX PROTEIN NUP160"/>
    <property type="match status" value="1"/>
</dbReference>
<accession>A0A7I8IF95</accession>
<evidence type="ECO:0000313" key="10">
    <source>
        <dbReference type="Proteomes" id="UP001189122"/>
    </source>
</evidence>